<dbReference type="Proteomes" id="UP001162060">
    <property type="component" value="Unassembled WGS sequence"/>
</dbReference>
<name>A0AAV1UEH5_9STRA</name>
<comment type="caution">
    <text evidence="1">The sequence shown here is derived from an EMBL/GenBank/DDBJ whole genome shotgun (WGS) entry which is preliminary data.</text>
</comment>
<dbReference type="EMBL" id="CAKLBY020000193">
    <property type="protein sequence ID" value="CAK7933024.1"/>
    <property type="molecule type" value="Genomic_DNA"/>
</dbReference>
<dbReference type="AlphaFoldDB" id="A0AAV1UEH5"/>
<evidence type="ECO:0000313" key="2">
    <source>
        <dbReference type="Proteomes" id="UP001162060"/>
    </source>
</evidence>
<accession>A0AAV1UEH5</accession>
<gene>
    <name evidence="1" type="ORF">PM001_LOCUS18174</name>
</gene>
<organism evidence="1 2">
    <name type="scientific">Peronospora matthiolae</name>
    <dbReference type="NCBI Taxonomy" id="2874970"/>
    <lineage>
        <taxon>Eukaryota</taxon>
        <taxon>Sar</taxon>
        <taxon>Stramenopiles</taxon>
        <taxon>Oomycota</taxon>
        <taxon>Peronosporomycetes</taxon>
        <taxon>Peronosporales</taxon>
        <taxon>Peronosporaceae</taxon>
        <taxon>Peronospora</taxon>
    </lineage>
</organism>
<reference evidence="1" key="1">
    <citation type="submission" date="2024-01" db="EMBL/GenBank/DDBJ databases">
        <authorList>
            <person name="Webb A."/>
        </authorList>
    </citation>
    <scope>NUCLEOTIDE SEQUENCE</scope>
    <source>
        <strain evidence="1">Pm1</strain>
    </source>
</reference>
<sequence>MWELAAPLWRQLSQAQRKTSQSTSKRAFCVRNQRSVELAFDTIERMARDPASGICLTSHRRMACVSYVEVKQTRNAQSQQCSGENAPMERIGSVIYLDLKNR</sequence>
<protein>
    <submittedName>
        <fullName evidence="1">Uncharacterized protein</fullName>
    </submittedName>
</protein>
<evidence type="ECO:0000313" key="1">
    <source>
        <dbReference type="EMBL" id="CAK7933024.1"/>
    </source>
</evidence>
<proteinExistence type="predicted"/>